<comment type="caution">
    <text evidence="1">The sequence shown here is derived from an EMBL/GenBank/DDBJ whole genome shotgun (WGS) entry which is preliminary data.</text>
</comment>
<protein>
    <submittedName>
        <fullName evidence="1">Uncharacterized protein</fullName>
    </submittedName>
</protein>
<name>A0A4S4KUZ0_9APHY</name>
<accession>A0A4S4KUZ0</accession>
<dbReference type="Proteomes" id="UP000309038">
    <property type="component" value="Unassembled WGS sequence"/>
</dbReference>
<proteinExistence type="predicted"/>
<evidence type="ECO:0000313" key="1">
    <source>
        <dbReference type="EMBL" id="THH01868.1"/>
    </source>
</evidence>
<reference evidence="1 2" key="1">
    <citation type="submission" date="2019-02" db="EMBL/GenBank/DDBJ databases">
        <title>Genome sequencing of the rare red list fungi Phlebia centrifuga.</title>
        <authorList>
            <person name="Buettner E."/>
            <person name="Kellner H."/>
        </authorList>
    </citation>
    <scope>NUCLEOTIDE SEQUENCE [LARGE SCALE GENOMIC DNA]</scope>
    <source>
        <strain evidence="1 2">DSM 108282</strain>
    </source>
</reference>
<evidence type="ECO:0000313" key="2">
    <source>
        <dbReference type="Proteomes" id="UP000309038"/>
    </source>
</evidence>
<dbReference type="EMBL" id="SGPJ01000015">
    <property type="protein sequence ID" value="THH01868.1"/>
    <property type="molecule type" value="Genomic_DNA"/>
</dbReference>
<gene>
    <name evidence="1" type="ORF">EW026_g922</name>
</gene>
<dbReference type="AlphaFoldDB" id="A0A4S4KUZ0"/>
<organism evidence="1 2">
    <name type="scientific">Hermanssonia centrifuga</name>
    <dbReference type="NCBI Taxonomy" id="98765"/>
    <lineage>
        <taxon>Eukaryota</taxon>
        <taxon>Fungi</taxon>
        <taxon>Dikarya</taxon>
        <taxon>Basidiomycota</taxon>
        <taxon>Agaricomycotina</taxon>
        <taxon>Agaricomycetes</taxon>
        <taxon>Polyporales</taxon>
        <taxon>Meruliaceae</taxon>
        <taxon>Hermanssonia</taxon>
    </lineage>
</organism>
<sequence>MASASGPLNAKELTQRALQANKDHQYNLKVYSERLEAELEAVDKLLAVAEIPEDELEVDAGGTILVPGSVKAEGLLESDLSLGDHPFSEDAVKRQRYLQATTMHPMKAAELETLAEAVRSENHRIYALEAQRRGQQPLVGINDHPEGFFGINKVGINWERVASKELRMCNAHPKNVRFGGLATVIQSLIVRHGQNQRTLE</sequence>
<keyword evidence="2" id="KW-1185">Reference proteome</keyword>